<evidence type="ECO:0000256" key="4">
    <source>
        <dbReference type="ARBA" id="ARBA00022964"/>
    </source>
</evidence>
<evidence type="ECO:0000313" key="8">
    <source>
        <dbReference type="EMBL" id="QED29994.1"/>
    </source>
</evidence>
<dbReference type="KEGG" id="bbae:FRD01_22720"/>
<dbReference type="GO" id="GO:0071456">
    <property type="term" value="P:cellular response to hypoxia"/>
    <property type="evidence" value="ECO:0007669"/>
    <property type="project" value="TreeGrafter"/>
</dbReference>
<evidence type="ECO:0000259" key="7">
    <source>
        <dbReference type="PROSITE" id="PS51471"/>
    </source>
</evidence>
<dbReference type="InterPro" id="IPR006620">
    <property type="entry name" value="Pro_4_hyd_alph"/>
</dbReference>
<feature type="domain" description="Fe2OG dioxygenase" evidence="7">
    <location>
        <begin position="108"/>
        <end position="204"/>
    </location>
</feature>
<dbReference type="Gene3D" id="2.60.120.620">
    <property type="entry name" value="q2cbj1_9rhob like domain"/>
    <property type="match status" value="1"/>
</dbReference>
<dbReference type="Proteomes" id="UP000321595">
    <property type="component" value="Chromosome"/>
</dbReference>
<organism evidence="8 9">
    <name type="scientific">Microvenator marinus</name>
    <dbReference type="NCBI Taxonomy" id="2600177"/>
    <lineage>
        <taxon>Bacteria</taxon>
        <taxon>Deltaproteobacteria</taxon>
        <taxon>Bradymonadales</taxon>
        <taxon>Microvenatoraceae</taxon>
        <taxon>Microvenator</taxon>
    </lineage>
</organism>
<keyword evidence="5" id="KW-0560">Oxidoreductase</keyword>
<reference evidence="8 9" key="1">
    <citation type="submission" date="2019-08" db="EMBL/GenBank/DDBJ databases">
        <authorList>
            <person name="Liang Q."/>
        </authorList>
    </citation>
    <scope>NUCLEOTIDE SEQUENCE [LARGE SCALE GENOMIC DNA]</scope>
    <source>
        <strain evidence="8 9">V1718</strain>
    </source>
</reference>
<proteinExistence type="predicted"/>
<dbReference type="SMART" id="SM00702">
    <property type="entry name" value="P4Hc"/>
    <property type="match status" value="1"/>
</dbReference>
<dbReference type="PROSITE" id="PS51471">
    <property type="entry name" value="FE2OG_OXY"/>
    <property type="match status" value="1"/>
</dbReference>
<gene>
    <name evidence="8" type="ORF">FRD01_22720</name>
</gene>
<name>A0A5B8XX19_9DELT</name>
<sequence length="204" mass="22762">MISAQVDWCPWTDEMVQLLGDGGVLIFDSVLGLGTAASTFNTVLKLAQDGNLKHAGVGRSGNLRQDAAIRQDLITWVDETNAHEFSRVTALFEGVRTAANEHCWMGLKRFDTQVALYSGNGAHYDRHRDAFHGKSSRTLTAIYYPNVHWEPTHGGQLRVFFADEKVEDIEPVADRLVVFLSEVLDHQVLPTHAPRAALTAWFYP</sequence>
<comment type="cofactor">
    <cofactor evidence="1">
        <name>L-ascorbate</name>
        <dbReference type="ChEBI" id="CHEBI:38290"/>
    </cofactor>
</comment>
<evidence type="ECO:0000256" key="3">
    <source>
        <dbReference type="ARBA" id="ARBA00022896"/>
    </source>
</evidence>
<dbReference type="GO" id="GO:0031418">
    <property type="term" value="F:L-ascorbic acid binding"/>
    <property type="evidence" value="ECO:0007669"/>
    <property type="project" value="UniProtKB-KW"/>
</dbReference>
<dbReference type="InterPro" id="IPR044862">
    <property type="entry name" value="Pro_4_hyd_alph_FE2OG_OXY"/>
</dbReference>
<evidence type="ECO:0000313" key="9">
    <source>
        <dbReference type="Proteomes" id="UP000321595"/>
    </source>
</evidence>
<keyword evidence="2" id="KW-0479">Metal-binding</keyword>
<dbReference type="OrthoDB" id="9783171at2"/>
<keyword evidence="4" id="KW-0223">Dioxygenase</keyword>
<dbReference type="AlphaFoldDB" id="A0A5B8XX19"/>
<keyword evidence="3" id="KW-0847">Vitamin C</keyword>
<evidence type="ECO:0000256" key="5">
    <source>
        <dbReference type="ARBA" id="ARBA00023002"/>
    </source>
</evidence>
<dbReference type="Pfam" id="PF13640">
    <property type="entry name" value="2OG-FeII_Oxy_3"/>
    <property type="match status" value="1"/>
</dbReference>
<accession>A0A5B8XX19</accession>
<keyword evidence="6" id="KW-0408">Iron</keyword>
<dbReference type="GO" id="GO:0031543">
    <property type="term" value="F:peptidyl-proline dioxygenase activity"/>
    <property type="evidence" value="ECO:0007669"/>
    <property type="project" value="TreeGrafter"/>
</dbReference>
<dbReference type="EMBL" id="CP042467">
    <property type="protein sequence ID" value="QED29994.1"/>
    <property type="molecule type" value="Genomic_DNA"/>
</dbReference>
<dbReference type="RefSeq" id="WP_146963286.1">
    <property type="nucleotide sequence ID" value="NZ_CP042467.1"/>
</dbReference>
<evidence type="ECO:0000256" key="1">
    <source>
        <dbReference type="ARBA" id="ARBA00001961"/>
    </source>
</evidence>
<keyword evidence="9" id="KW-1185">Reference proteome</keyword>
<dbReference type="InterPro" id="IPR051559">
    <property type="entry name" value="HIF_prolyl_hydroxylases"/>
</dbReference>
<dbReference type="GO" id="GO:0008198">
    <property type="term" value="F:ferrous iron binding"/>
    <property type="evidence" value="ECO:0007669"/>
    <property type="project" value="TreeGrafter"/>
</dbReference>
<dbReference type="InterPro" id="IPR005123">
    <property type="entry name" value="Oxoglu/Fe-dep_dioxygenase_dom"/>
</dbReference>
<dbReference type="PANTHER" id="PTHR12907:SF26">
    <property type="entry name" value="HIF PROLYL HYDROXYLASE, ISOFORM C"/>
    <property type="match status" value="1"/>
</dbReference>
<evidence type="ECO:0000256" key="2">
    <source>
        <dbReference type="ARBA" id="ARBA00022723"/>
    </source>
</evidence>
<evidence type="ECO:0000256" key="6">
    <source>
        <dbReference type="ARBA" id="ARBA00023004"/>
    </source>
</evidence>
<protein>
    <submittedName>
        <fullName evidence="8">2OG-Fe(II) oxygenase</fullName>
    </submittedName>
</protein>
<dbReference type="PANTHER" id="PTHR12907">
    <property type="entry name" value="EGL NINE HOMOLOG-RELATED"/>
    <property type="match status" value="1"/>
</dbReference>